<protein>
    <submittedName>
        <fullName evidence="2">Uncharacterized protein</fullName>
    </submittedName>
</protein>
<keyword evidence="3" id="KW-1185">Reference proteome</keyword>
<name>A0ABQ7CXQ7_BRACR</name>
<comment type="caution">
    <text evidence="2">The sequence shown here is derived from an EMBL/GenBank/DDBJ whole genome shotgun (WGS) entry which is preliminary data.</text>
</comment>
<organism evidence="2 3">
    <name type="scientific">Brassica cretica</name>
    <name type="common">Mustard</name>
    <dbReference type="NCBI Taxonomy" id="69181"/>
    <lineage>
        <taxon>Eukaryota</taxon>
        <taxon>Viridiplantae</taxon>
        <taxon>Streptophyta</taxon>
        <taxon>Embryophyta</taxon>
        <taxon>Tracheophyta</taxon>
        <taxon>Spermatophyta</taxon>
        <taxon>Magnoliopsida</taxon>
        <taxon>eudicotyledons</taxon>
        <taxon>Gunneridae</taxon>
        <taxon>Pentapetalae</taxon>
        <taxon>rosids</taxon>
        <taxon>malvids</taxon>
        <taxon>Brassicales</taxon>
        <taxon>Brassicaceae</taxon>
        <taxon>Brassiceae</taxon>
        <taxon>Brassica</taxon>
    </lineage>
</organism>
<dbReference type="Proteomes" id="UP000266723">
    <property type="component" value="Unassembled WGS sequence"/>
</dbReference>
<evidence type="ECO:0000313" key="2">
    <source>
        <dbReference type="EMBL" id="KAF3564433.1"/>
    </source>
</evidence>
<reference evidence="2 3" key="1">
    <citation type="journal article" date="2020" name="BMC Genomics">
        <title>Intraspecific diversification of the crop wild relative Brassica cretica Lam. using demographic model selection.</title>
        <authorList>
            <person name="Kioukis A."/>
            <person name="Michalopoulou V.A."/>
            <person name="Briers L."/>
            <person name="Pirintsos S."/>
            <person name="Studholme D.J."/>
            <person name="Pavlidis P."/>
            <person name="Sarris P.F."/>
        </authorList>
    </citation>
    <scope>NUCLEOTIDE SEQUENCE [LARGE SCALE GENOMIC DNA]</scope>
    <source>
        <strain evidence="3">cv. PFS-1207/04</strain>
    </source>
</reference>
<proteinExistence type="predicted"/>
<dbReference type="EMBL" id="QGKV02000759">
    <property type="protein sequence ID" value="KAF3564433.1"/>
    <property type="molecule type" value="Genomic_DNA"/>
</dbReference>
<accession>A0ABQ7CXQ7</accession>
<sequence>MIVGISGKALMVFLLSSWSYLNKIISWLYNKGTGHIFNYLDTGAQSLHDHPLREGHQQFPQRDRTSDEDAESFYSPLSIVSAPGLVSTGFYLGPSSEGRVAGNQNHGKAQRKQPQSWKRNLTGRSTVSPNHQESCAPFSSQGNMKRKSPLPLLAADNKAPKTSNPTVTSVLKPLPPKLPFVQSPSFSPVSTSYKLRLERVYPSRGRFFFDKRMLSKAGLEEVIKAAGVLTVMFRAVQWTELIAAEGAS</sequence>
<feature type="compositionally biased region" description="Polar residues" evidence="1">
    <location>
        <begin position="102"/>
        <end position="143"/>
    </location>
</feature>
<evidence type="ECO:0000313" key="3">
    <source>
        <dbReference type="Proteomes" id="UP000266723"/>
    </source>
</evidence>
<evidence type="ECO:0000256" key="1">
    <source>
        <dbReference type="SAM" id="MobiDB-lite"/>
    </source>
</evidence>
<gene>
    <name evidence="2" type="ORF">DY000_02015559</name>
</gene>
<feature type="region of interest" description="Disordered" evidence="1">
    <location>
        <begin position="97"/>
        <end position="148"/>
    </location>
</feature>